<accession>A0A0L9T833</accession>
<protein>
    <submittedName>
        <fullName evidence="1">Uncharacterized protein</fullName>
    </submittedName>
</protein>
<organism evidence="1 2">
    <name type="scientific">Phaseolus angularis</name>
    <name type="common">Azuki bean</name>
    <name type="synonym">Vigna angularis</name>
    <dbReference type="NCBI Taxonomy" id="3914"/>
    <lineage>
        <taxon>Eukaryota</taxon>
        <taxon>Viridiplantae</taxon>
        <taxon>Streptophyta</taxon>
        <taxon>Embryophyta</taxon>
        <taxon>Tracheophyta</taxon>
        <taxon>Spermatophyta</taxon>
        <taxon>Magnoliopsida</taxon>
        <taxon>eudicotyledons</taxon>
        <taxon>Gunneridae</taxon>
        <taxon>Pentapetalae</taxon>
        <taxon>rosids</taxon>
        <taxon>fabids</taxon>
        <taxon>Fabales</taxon>
        <taxon>Fabaceae</taxon>
        <taxon>Papilionoideae</taxon>
        <taxon>50 kb inversion clade</taxon>
        <taxon>NPAAA clade</taxon>
        <taxon>indigoferoid/millettioid clade</taxon>
        <taxon>Phaseoleae</taxon>
        <taxon>Vigna</taxon>
    </lineage>
</organism>
<proteinExistence type="predicted"/>
<reference evidence="2" key="1">
    <citation type="journal article" date="2015" name="Proc. Natl. Acad. Sci. U.S.A.">
        <title>Genome sequencing of adzuki bean (Vigna angularis) provides insight into high starch and low fat accumulation and domestication.</title>
        <authorList>
            <person name="Yang K."/>
            <person name="Tian Z."/>
            <person name="Chen C."/>
            <person name="Luo L."/>
            <person name="Zhao B."/>
            <person name="Wang Z."/>
            <person name="Yu L."/>
            <person name="Li Y."/>
            <person name="Sun Y."/>
            <person name="Li W."/>
            <person name="Chen Y."/>
            <person name="Li Y."/>
            <person name="Zhang Y."/>
            <person name="Ai D."/>
            <person name="Zhao J."/>
            <person name="Shang C."/>
            <person name="Ma Y."/>
            <person name="Wu B."/>
            <person name="Wang M."/>
            <person name="Gao L."/>
            <person name="Sun D."/>
            <person name="Zhang P."/>
            <person name="Guo F."/>
            <person name="Wang W."/>
            <person name="Li Y."/>
            <person name="Wang J."/>
            <person name="Varshney R.K."/>
            <person name="Wang J."/>
            <person name="Ling H.Q."/>
            <person name="Wan P."/>
        </authorList>
    </citation>
    <scope>NUCLEOTIDE SEQUENCE</scope>
    <source>
        <strain evidence="2">cv. Jingnong 6</strain>
    </source>
</reference>
<dbReference type="AlphaFoldDB" id="A0A0L9T833"/>
<dbReference type="Proteomes" id="UP000053144">
    <property type="component" value="Unassembled WGS sequence"/>
</dbReference>
<dbReference type="PANTHER" id="PTHR33018">
    <property type="entry name" value="OS10G0338966 PROTEIN-RELATED"/>
    <property type="match status" value="1"/>
</dbReference>
<name>A0A0L9T833_PHAAN</name>
<dbReference type="Gramene" id="KOM26752">
    <property type="protein sequence ID" value="KOM26752"/>
    <property type="gene ID" value="LR48_Vigan312s001300"/>
</dbReference>
<evidence type="ECO:0000313" key="1">
    <source>
        <dbReference type="EMBL" id="KOM26752.1"/>
    </source>
</evidence>
<dbReference type="EMBL" id="KQ258339">
    <property type="protein sequence ID" value="KOM26752.1"/>
    <property type="molecule type" value="Genomic_DNA"/>
</dbReference>
<evidence type="ECO:0000313" key="2">
    <source>
        <dbReference type="Proteomes" id="UP000053144"/>
    </source>
</evidence>
<sequence>MRKCRAKELGLESPDLTPPPAIHELWKAARIKSNGQFTSQSAQEISQRIDDLVDQQSQGTFVAQGREDLLVAATGRLNRPGRVHVVGGAIGLSDYFGPKPRSTEAVT</sequence>
<dbReference type="PANTHER" id="PTHR33018:SF34">
    <property type="entry name" value="OS02G0472350 PROTEIN"/>
    <property type="match status" value="1"/>
</dbReference>
<gene>
    <name evidence="1" type="ORF">LR48_Vigan312s001300</name>
</gene>